<keyword evidence="2" id="KW-1185">Reference proteome</keyword>
<name>U6K7G3_9EIME</name>
<proteinExistence type="predicted"/>
<accession>U6K7G3</accession>
<dbReference type="AlphaFoldDB" id="U6K7G3"/>
<evidence type="ECO:0000313" key="2">
    <source>
        <dbReference type="Proteomes" id="UP000030744"/>
    </source>
</evidence>
<organism evidence="1 2">
    <name type="scientific">Eimeria mitis</name>
    <dbReference type="NCBI Taxonomy" id="44415"/>
    <lineage>
        <taxon>Eukaryota</taxon>
        <taxon>Sar</taxon>
        <taxon>Alveolata</taxon>
        <taxon>Apicomplexa</taxon>
        <taxon>Conoidasida</taxon>
        <taxon>Coccidia</taxon>
        <taxon>Eucoccidiorida</taxon>
        <taxon>Eimeriorina</taxon>
        <taxon>Eimeriidae</taxon>
        <taxon>Eimeria</taxon>
    </lineage>
</organism>
<dbReference type="GeneID" id="25381218"/>
<dbReference type="Proteomes" id="UP000030744">
    <property type="component" value="Unassembled WGS sequence"/>
</dbReference>
<gene>
    <name evidence="1" type="ORF">EMH_0066660</name>
</gene>
<sequence>MLLFDRHIRAILQARFKLSKSTATEVFHQPSSQGGSGCTSLQTIATATQIGHAVQMLNSKDSMIEAVAEGQVLEIIKRAYVYTTASDESDRVAILTYLNGRDIGCLKKRSKNVDIRSLWSELPGSISASKKRIEAGSDGSYLVKTADGSSLDQEHIIRSIKKHMAGWQRDV</sequence>
<protein>
    <submittedName>
        <fullName evidence="1">Uncharacterized protein</fullName>
    </submittedName>
</protein>
<dbReference type="VEuPathDB" id="ToxoDB:EMH_0066660"/>
<dbReference type="OrthoDB" id="346743at2759"/>
<dbReference type="RefSeq" id="XP_013353983.1">
    <property type="nucleotide sequence ID" value="XM_013498529.1"/>
</dbReference>
<reference evidence="1" key="2">
    <citation type="submission" date="2013-10" db="EMBL/GenBank/DDBJ databases">
        <authorList>
            <person name="Aslett M."/>
        </authorList>
    </citation>
    <scope>NUCLEOTIDE SEQUENCE [LARGE SCALE GENOMIC DNA]</scope>
    <source>
        <strain evidence="1">Houghton</strain>
    </source>
</reference>
<evidence type="ECO:0000313" key="1">
    <source>
        <dbReference type="EMBL" id="CDJ31418.1"/>
    </source>
</evidence>
<dbReference type="EMBL" id="HG683266">
    <property type="protein sequence ID" value="CDJ31418.1"/>
    <property type="molecule type" value="Genomic_DNA"/>
</dbReference>
<reference evidence="1" key="1">
    <citation type="submission" date="2013-10" db="EMBL/GenBank/DDBJ databases">
        <title>Genomic analysis of the causative agents of coccidiosis in chickens.</title>
        <authorList>
            <person name="Reid A.J."/>
            <person name="Blake D."/>
            <person name="Billington K."/>
            <person name="Browne H."/>
            <person name="Dunn M."/>
            <person name="Hung S."/>
            <person name="Kawahara F."/>
            <person name="Miranda-Saavedra D."/>
            <person name="Mourier T."/>
            <person name="Nagra H."/>
            <person name="Otto T.D."/>
            <person name="Rawlings N."/>
            <person name="Sanchez A."/>
            <person name="Sanders M."/>
            <person name="Subramaniam C."/>
            <person name="Tay Y."/>
            <person name="Dear P."/>
            <person name="Doerig C."/>
            <person name="Gruber A."/>
            <person name="Parkinson J."/>
            <person name="Shirley M."/>
            <person name="Wan K.L."/>
            <person name="Berriman M."/>
            <person name="Tomley F."/>
            <person name="Pain A."/>
        </authorList>
    </citation>
    <scope>NUCLEOTIDE SEQUENCE [LARGE SCALE GENOMIC DNA]</scope>
    <source>
        <strain evidence="1">Houghton</strain>
    </source>
</reference>